<dbReference type="InterPro" id="IPR011006">
    <property type="entry name" value="CheY-like_superfamily"/>
</dbReference>
<gene>
    <name evidence="3" type="primary">rcp1_3</name>
    <name evidence="3" type="ORF">Pla8534_28200</name>
</gene>
<evidence type="ECO:0000256" key="1">
    <source>
        <dbReference type="PROSITE-ProRule" id="PRU00169"/>
    </source>
</evidence>
<dbReference type="InterPro" id="IPR052893">
    <property type="entry name" value="TCS_response_regulator"/>
</dbReference>
<dbReference type="SMART" id="SM00448">
    <property type="entry name" value="REC"/>
    <property type="match status" value="1"/>
</dbReference>
<dbReference type="PROSITE" id="PS50110">
    <property type="entry name" value="RESPONSE_REGULATORY"/>
    <property type="match status" value="1"/>
</dbReference>
<dbReference type="KEGG" id="lcre:Pla8534_28200"/>
<dbReference type="InterPro" id="IPR001789">
    <property type="entry name" value="Sig_transdc_resp-reg_receiver"/>
</dbReference>
<protein>
    <submittedName>
        <fullName evidence="3">Response regulator rcp1</fullName>
    </submittedName>
</protein>
<dbReference type="CDD" id="cd17557">
    <property type="entry name" value="REC_Rcp-like"/>
    <property type="match status" value="1"/>
</dbReference>
<dbReference type="Pfam" id="PF00072">
    <property type="entry name" value="Response_reg"/>
    <property type="match status" value="1"/>
</dbReference>
<evidence type="ECO:0000313" key="4">
    <source>
        <dbReference type="Proteomes" id="UP000317648"/>
    </source>
</evidence>
<dbReference type="SUPFAM" id="SSF52172">
    <property type="entry name" value="CheY-like"/>
    <property type="match status" value="1"/>
</dbReference>
<dbReference type="EMBL" id="CP036433">
    <property type="protein sequence ID" value="QDU95010.1"/>
    <property type="molecule type" value="Genomic_DNA"/>
</dbReference>
<feature type="modified residue" description="4-aspartylphosphate" evidence="1">
    <location>
        <position position="69"/>
    </location>
</feature>
<dbReference type="AlphaFoldDB" id="A0A518DT48"/>
<reference evidence="3 4" key="1">
    <citation type="submission" date="2019-02" db="EMBL/GenBank/DDBJ databases">
        <title>Deep-cultivation of Planctomycetes and their phenomic and genomic characterization uncovers novel biology.</title>
        <authorList>
            <person name="Wiegand S."/>
            <person name="Jogler M."/>
            <person name="Boedeker C."/>
            <person name="Pinto D."/>
            <person name="Vollmers J."/>
            <person name="Rivas-Marin E."/>
            <person name="Kohn T."/>
            <person name="Peeters S.H."/>
            <person name="Heuer A."/>
            <person name="Rast P."/>
            <person name="Oberbeckmann S."/>
            <person name="Bunk B."/>
            <person name="Jeske O."/>
            <person name="Meyerdierks A."/>
            <person name="Storesund J.E."/>
            <person name="Kallscheuer N."/>
            <person name="Luecker S."/>
            <person name="Lage O.M."/>
            <person name="Pohl T."/>
            <person name="Merkel B.J."/>
            <person name="Hornburger P."/>
            <person name="Mueller R.-W."/>
            <person name="Bruemmer F."/>
            <person name="Labrenz M."/>
            <person name="Spormann A.M."/>
            <person name="Op den Camp H."/>
            <person name="Overmann J."/>
            <person name="Amann R."/>
            <person name="Jetten M.S.M."/>
            <person name="Mascher T."/>
            <person name="Medema M.H."/>
            <person name="Devos D.P."/>
            <person name="Kaster A.-K."/>
            <person name="Ovreas L."/>
            <person name="Rohde M."/>
            <person name="Galperin M.Y."/>
            <person name="Jogler C."/>
        </authorList>
    </citation>
    <scope>NUCLEOTIDE SEQUENCE [LARGE SCALE GENOMIC DNA]</scope>
    <source>
        <strain evidence="3 4">Pla85_3_4</strain>
    </source>
</reference>
<keyword evidence="1" id="KW-0597">Phosphoprotein</keyword>
<dbReference type="PANTHER" id="PTHR44520">
    <property type="entry name" value="RESPONSE REGULATOR RCP1-RELATED"/>
    <property type="match status" value="1"/>
</dbReference>
<dbReference type="PANTHER" id="PTHR44520:SF2">
    <property type="entry name" value="RESPONSE REGULATOR RCP1"/>
    <property type="match status" value="1"/>
</dbReference>
<proteinExistence type="predicted"/>
<dbReference type="Proteomes" id="UP000317648">
    <property type="component" value="Chromosome"/>
</dbReference>
<dbReference type="Gene3D" id="3.40.50.2300">
    <property type="match status" value="1"/>
</dbReference>
<sequence length="148" mass="16874">MYENLIGRPMEILLVEDSLIHARVTIGALKNGHVKHRLTLIRDGQEAVEFLRRIGKFSRAPRPDLVLLDLRLPKLDGLEVLAEIRADDDLQDLPVVVMTASDDDSDREQCELFGVASYVPKPVNLDKFLMLVRQLKRYWSEDVILPTA</sequence>
<name>A0A518DT48_9BACT</name>
<feature type="domain" description="Response regulatory" evidence="2">
    <location>
        <begin position="11"/>
        <end position="136"/>
    </location>
</feature>
<organism evidence="3 4">
    <name type="scientific">Lignipirellula cremea</name>
    <dbReference type="NCBI Taxonomy" id="2528010"/>
    <lineage>
        <taxon>Bacteria</taxon>
        <taxon>Pseudomonadati</taxon>
        <taxon>Planctomycetota</taxon>
        <taxon>Planctomycetia</taxon>
        <taxon>Pirellulales</taxon>
        <taxon>Pirellulaceae</taxon>
        <taxon>Lignipirellula</taxon>
    </lineage>
</organism>
<evidence type="ECO:0000313" key="3">
    <source>
        <dbReference type="EMBL" id="QDU95010.1"/>
    </source>
</evidence>
<evidence type="ECO:0000259" key="2">
    <source>
        <dbReference type="PROSITE" id="PS50110"/>
    </source>
</evidence>
<dbReference type="GO" id="GO:0000160">
    <property type="term" value="P:phosphorelay signal transduction system"/>
    <property type="evidence" value="ECO:0007669"/>
    <property type="project" value="InterPro"/>
</dbReference>
<dbReference type="RefSeq" id="WP_145053795.1">
    <property type="nucleotide sequence ID" value="NZ_CP036433.1"/>
</dbReference>
<accession>A0A518DT48</accession>
<dbReference type="OrthoDB" id="195863at2"/>
<keyword evidence="4" id="KW-1185">Reference proteome</keyword>